<evidence type="ECO:0000256" key="1">
    <source>
        <dbReference type="ARBA" id="ARBA00008601"/>
    </source>
</evidence>
<dbReference type="InterPro" id="IPR020422">
    <property type="entry name" value="TYR_PHOSPHATASE_DUAL_dom"/>
</dbReference>
<dbReference type="SUPFAM" id="SSF52799">
    <property type="entry name" value="(Phosphotyrosine protein) phosphatases II"/>
    <property type="match status" value="1"/>
</dbReference>
<dbReference type="SUPFAM" id="SSF46934">
    <property type="entry name" value="UBA-like"/>
    <property type="match status" value="1"/>
</dbReference>
<feature type="domain" description="UBA" evidence="5">
    <location>
        <begin position="188"/>
        <end position="228"/>
    </location>
</feature>
<dbReference type="InterPro" id="IPR000340">
    <property type="entry name" value="Dual-sp_phosphatase_cat-dom"/>
</dbReference>
<protein>
    <recommendedName>
        <fullName evidence="2">protein-tyrosine-phosphatase</fullName>
        <ecNumber evidence="2">3.1.3.48</ecNumber>
    </recommendedName>
</protein>
<evidence type="ECO:0000313" key="8">
    <source>
        <dbReference type="EMBL" id="CEM41900.1"/>
    </source>
</evidence>
<name>A0A0G4HDE9_9ALVE</name>
<dbReference type="InterPro" id="IPR029021">
    <property type="entry name" value="Prot-tyrosine_phosphatase-like"/>
</dbReference>
<dbReference type="SMART" id="SM00195">
    <property type="entry name" value="DSPc"/>
    <property type="match status" value="1"/>
</dbReference>
<evidence type="ECO:0000259" key="6">
    <source>
        <dbReference type="PROSITE" id="PS50054"/>
    </source>
</evidence>
<dbReference type="PANTHER" id="PTHR10159">
    <property type="entry name" value="DUAL SPECIFICITY PROTEIN PHOSPHATASE"/>
    <property type="match status" value="1"/>
</dbReference>
<dbReference type="GO" id="GO:0043409">
    <property type="term" value="P:negative regulation of MAPK cascade"/>
    <property type="evidence" value="ECO:0007669"/>
    <property type="project" value="TreeGrafter"/>
</dbReference>
<sequence>MQEGSLNEPSEILPRLFLGSKISAENAETFQRCGISHVLNAAVEIPCFFSEGIAQSSSTPDENGKGPLTPKYLHLDLKDDPSDKVDIELFERCNQFLDEVLNGSGPQSAPGVLVHCQAGISRSAMLVIAYLMSRRSMSLREAFFLVKEKRPNVGPNETFFSKLQEYEEHLLRQRGTLTAGEEYRSSFDRDDYLIDTLCAMGFSQETAKASVKNSGGRFELAVEFCLTHSK</sequence>
<dbReference type="InterPro" id="IPR009060">
    <property type="entry name" value="UBA-like_sf"/>
</dbReference>
<evidence type="ECO:0000259" key="5">
    <source>
        <dbReference type="PROSITE" id="PS50030"/>
    </source>
</evidence>
<gene>
    <name evidence="8" type="ORF">Cvel_6384</name>
</gene>
<dbReference type="PROSITE" id="PS50054">
    <property type="entry name" value="TYR_PHOSPHATASE_DUAL"/>
    <property type="match status" value="1"/>
</dbReference>
<comment type="similarity">
    <text evidence="1">Belongs to the protein-tyrosine phosphatase family. Non-receptor class dual specificity subfamily.</text>
</comment>
<dbReference type="Pfam" id="PF00627">
    <property type="entry name" value="UBA"/>
    <property type="match status" value="1"/>
</dbReference>
<keyword evidence="3" id="KW-0378">Hydrolase</keyword>
<feature type="domain" description="Tyrosine-protein phosphatase" evidence="6">
    <location>
        <begin position="8"/>
        <end position="172"/>
    </location>
</feature>
<dbReference type="EC" id="3.1.3.48" evidence="2"/>
<dbReference type="PhylomeDB" id="A0A0G4HDE9"/>
<proteinExistence type="inferred from homology"/>
<organism evidence="8">
    <name type="scientific">Chromera velia CCMP2878</name>
    <dbReference type="NCBI Taxonomy" id="1169474"/>
    <lineage>
        <taxon>Eukaryota</taxon>
        <taxon>Sar</taxon>
        <taxon>Alveolata</taxon>
        <taxon>Colpodellida</taxon>
        <taxon>Chromeraceae</taxon>
        <taxon>Chromera</taxon>
    </lineage>
</organism>
<dbReference type="GO" id="GO:0005737">
    <property type="term" value="C:cytoplasm"/>
    <property type="evidence" value="ECO:0007669"/>
    <property type="project" value="TreeGrafter"/>
</dbReference>
<dbReference type="GO" id="GO:0004725">
    <property type="term" value="F:protein tyrosine phosphatase activity"/>
    <property type="evidence" value="ECO:0007669"/>
    <property type="project" value="UniProtKB-EC"/>
</dbReference>
<dbReference type="PROSITE" id="PS50030">
    <property type="entry name" value="UBA"/>
    <property type="match status" value="1"/>
</dbReference>
<dbReference type="InterPro" id="IPR016130">
    <property type="entry name" value="Tyr_Pase_AS"/>
</dbReference>
<dbReference type="VEuPathDB" id="CryptoDB:Cvel_6384"/>
<dbReference type="PANTHER" id="PTHR10159:SF519">
    <property type="entry name" value="DUAL SPECIFICITY PROTEIN PHOSPHATASE MPK3"/>
    <property type="match status" value="1"/>
</dbReference>
<dbReference type="InterPro" id="IPR015940">
    <property type="entry name" value="UBA"/>
</dbReference>
<keyword evidence="4" id="KW-0904">Protein phosphatase</keyword>
<accession>A0A0G4HDE9</accession>
<dbReference type="EMBL" id="CDMZ01002333">
    <property type="protein sequence ID" value="CEM41900.1"/>
    <property type="molecule type" value="Genomic_DNA"/>
</dbReference>
<evidence type="ECO:0000256" key="2">
    <source>
        <dbReference type="ARBA" id="ARBA00013064"/>
    </source>
</evidence>
<dbReference type="InterPro" id="IPR003595">
    <property type="entry name" value="Tyr_Pase_cat"/>
</dbReference>
<dbReference type="CDD" id="cd14498">
    <property type="entry name" value="DSP"/>
    <property type="match status" value="1"/>
</dbReference>
<dbReference type="InterPro" id="IPR000387">
    <property type="entry name" value="Tyr_Pase_dom"/>
</dbReference>
<reference evidence="8" key="1">
    <citation type="submission" date="2014-11" db="EMBL/GenBank/DDBJ databases">
        <authorList>
            <person name="Otto D Thomas"/>
            <person name="Naeem Raeece"/>
        </authorList>
    </citation>
    <scope>NUCLEOTIDE SEQUENCE</scope>
</reference>
<evidence type="ECO:0000256" key="3">
    <source>
        <dbReference type="ARBA" id="ARBA00022801"/>
    </source>
</evidence>
<evidence type="ECO:0000256" key="4">
    <source>
        <dbReference type="ARBA" id="ARBA00022912"/>
    </source>
</evidence>
<dbReference type="Gene3D" id="3.90.190.10">
    <property type="entry name" value="Protein tyrosine phosphatase superfamily"/>
    <property type="match status" value="1"/>
</dbReference>
<evidence type="ECO:0000259" key="7">
    <source>
        <dbReference type="PROSITE" id="PS50056"/>
    </source>
</evidence>
<dbReference type="Pfam" id="PF00782">
    <property type="entry name" value="DSPc"/>
    <property type="match status" value="1"/>
</dbReference>
<dbReference type="PROSITE" id="PS00383">
    <property type="entry name" value="TYR_PHOSPHATASE_1"/>
    <property type="match status" value="1"/>
</dbReference>
<dbReference type="Gene3D" id="1.10.8.10">
    <property type="entry name" value="DNA helicase RuvA subunit, C-terminal domain"/>
    <property type="match status" value="1"/>
</dbReference>
<dbReference type="PROSITE" id="PS50056">
    <property type="entry name" value="TYR_PHOSPHATASE_2"/>
    <property type="match status" value="1"/>
</dbReference>
<feature type="domain" description="Tyrosine specific protein phosphatases" evidence="7">
    <location>
        <begin position="94"/>
        <end position="153"/>
    </location>
</feature>
<dbReference type="AlphaFoldDB" id="A0A0G4HDE9"/>
<dbReference type="SMART" id="SM00404">
    <property type="entry name" value="PTPc_motif"/>
    <property type="match status" value="1"/>
</dbReference>